<comment type="caution">
    <text evidence="3">The sequence shown here is derived from an EMBL/GenBank/DDBJ whole genome shotgun (WGS) entry which is preliminary data.</text>
</comment>
<proteinExistence type="predicted"/>
<dbReference type="EMBL" id="QRLR01000002">
    <property type="protein sequence ID" value="RHJ23864.1"/>
    <property type="molecule type" value="Genomic_DNA"/>
</dbReference>
<feature type="compositionally biased region" description="Polar residues" evidence="1">
    <location>
        <begin position="178"/>
        <end position="188"/>
    </location>
</feature>
<evidence type="ECO:0000256" key="2">
    <source>
        <dbReference type="SAM" id="Phobius"/>
    </source>
</evidence>
<feature type="transmembrane region" description="Helical" evidence="2">
    <location>
        <begin position="6"/>
        <end position="23"/>
    </location>
</feature>
<evidence type="ECO:0000313" key="3">
    <source>
        <dbReference type="EMBL" id="RHJ23864.1"/>
    </source>
</evidence>
<accession>A0A0H2PB91</accession>
<feature type="region of interest" description="Disordered" evidence="1">
    <location>
        <begin position="248"/>
        <end position="305"/>
    </location>
</feature>
<keyword evidence="2" id="KW-1133">Transmembrane helix</keyword>
<organism evidence="3 4">
    <name type="scientific">Bifidobacterium bifidum</name>
    <dbReference type="NCBI Taxonomy" id="1681"/>
    <lineage>
        <taxon>Bacteria</taxon>
        <taxon>Bacillati</taxon>
        <taxon>Actinomycetota</taxon>
        <taxon>Actinomycetes</taxon>
        <taxon>Bifidobacteriales</taxon>
        <taxon>Bifidobacteriaceae</taxon>
        <taxon>Bifidobacterium</taxon>
    </lineage>
</organism>
<evidence type="ECO:0000256" key="1">
    <source>
        <dbReference type="SAM" id="MobiDB-lite"/>
    </source>
</evidence>
<name>A0A0H2PB91_BIFBI</name>
<feature type="compositionally biased region" description="Low complexity" evidence="1">
    <location>
        <begin position="194"/>
        <end position="207"/>
    </location>
</feature>
<sequence length="451" mass="47959">MGYESLSTVVVLVILMVIAVGWLPRRTVNSMKKVAEHRQDRYSSSLHLVDADSGTRFSDEHTPQPKGAIMQRAQTSTTTPTTAKVAHIRELRRAAVRRRRILALSLLLITVLVLVLSMVLPFSALFALIPGVLLAVVLALGVRASSQARRWEHALAEARRRERLAKRAGASARPRAKSPSQAKSTSPDKSAAKAIADTADDQVTATANPSAETEVKTDVMERREIRQALHRARIEQDRALAAREARQKAHAMAASENGRHDVDAASEQPEAAVTSAVQPEPRQDAVAQPSADESATNVVEPADSHAEVVVEEGSAPSGGDMTTELDRVHPAAALDAFEVAASQDLISFSLGEPRNGVDRHAPAPESLEIKSTKQVAKAVPALVAEQPTIVDGGDAGQSDADATVAAVMDDASVNDTDAFHQTEVRSSVDAPDASSDSLGTGLEAILARRSS</sequence>
<keyword evidence="2" id="KW-0812">Transmembrane</keyword>
<feature type="transmembrane region" description="Helical" evidence="2">
    <location>
        <begin position="125"/>
        <end position="142"/>
    </location>
</feature>
<reference evidence="3 4" key="1">
    <citation type="submission" date="2018-08" db="EMBL/GenBank/DDBJ databases">
        <title>A genome reference for cultivated species of the human gut microbiota.</title>
        <authorList>
            <person name="Zou Y."/>
            <person name="Xue W."/>
            <person name="Luo G."/>
        </authorList>
    </citation>
    <scope>NUCLEOTIDE SEQUENCE [LARGE SCALE GENOMIC DNA]</scope>
    <source>
        <strain evidence="3 4">AM12-10</strain>
    </source>
</reference>
<dbReference type="RefSeq" id="WP_003814448.1">
    <property type="nucleotide sequence ID" value="NZ_AP024712.1"/>
</dbReference>
<feature type="region of interest" description="Disordered" evidence="1">
    <location>
        <begin position="163"/>
        <end position="219"/>
    </location>
</feature>
<gene>
    <name evidence="3" type="ORF">DW137_04425</name>
</gene>
<dbReference type="AlphaFoldDB" id="A0A0H2PB91"/>
<feature type="compositionally biased region" description="Low complexity" evidence="1">
    <location>
        <begin position="427"/>
        <end position="437"/>
    </location>
</feature>
<keyword evidence="2" id="KW-0472">Membrane</keyword>
<dbReference type="Proteomes" id="UP000283727">
    <property type="component" value="Unassembled WGS sequence"/>
</dbReference>
<evidence type="ECO:0000313" key="4">
    <source>
        <dbReference type="Proteomes" id="UP000283727"/>
    </source>
</evidence>
<feature type="transmembrane region" description="Helical" evidence="2">
    <location>
        <begin position="101"/>
        <end position="119"/>
    </location>
</feature>
<feature type="region of interest" description="Disordered" evidence="1">
    <location>
        <begin position="54"/>
        <end position="80"/>
    </location>
</feature>
<protein>
    <submittedName>
        <fullName evidence="3">Uncharacterized protein</fullName>
    </submittedName>
</protein>
<feature type="region of interest" description="Disordered" evidence="1">
    <location>
        <begin position="416"/>
        <end position="451"/>
    </location>
</feature>